<feature type="binding site" evidence="5">
    <location>
        <position position="433"/>
    </location>
    <ligand>
        <name>L-glutamate</name>
        <dbReference type="ChEBI" id="CHEBI:29985"/>
    </ligand>
</feature>
<keyword evidence="6" id="KW-0378">Hydrolase</keyword>
<comment type="PTM">
    <text evidence="6">Cleaved by autocatalysis into a large and a small subunit.</text>
</comment>
<comment type="pathway">
    <text evidence="6">Sulfur metabolism; glutathione metabolism.</text>
</comment>
<evidence type="ECO:0000313" key="8">
    <source>
        <dbReference type="Proteomes" id="UP000256838"/>
    </source>
</evidence>
<comment type="subunit">
    <text evidence="6">This enzyme consists of two polypeptide chains, which are synthesized in precursor form from a single polypeptide.</text>
</comment>
<sequence length="528" mass="56662">MRDFQIPGRSVAIGTSGMVATSNPQAAMAGLDILRSGGNAVDAAVAIAGMLAVVEPTQTGIGGDCFALLKRPGHSPIALDGSGWAPQHVNVEEARRSSLGAIPPSSPLAVTVPGAVGAWERLLVDYGTRSFAELLVPAIEAAESGYVVTERLARDWARQTAKMTATPEATELFMGNGIAPQAGDRRSNRKLGCTLRTIARRGAEGFYSGSVAEDIVAFLRRLGGTHTLDDFAEFSPTYVDPISVEYRGYRLWECPPGGQGVVALQIAGMLDQFDISTLDPLGGERFHLQAELSRLAYAERDSFIGDPAFGRIDVETMLSTAYLTRLAGAFDSNTRITHLIPLPVPEHRDTVYITVADKDGMVVSFINSIFDDFGSGLVAPQSGVLLHNRGCGFVLDYGHPNVLEGRKRPMHTIIPALLTKGDDAVMSFGVTGGHFQPTGQIQILSNIIDYGMSVQQAIEFPRMFARGDSFEVERTVPETVRNDLERRGHKVSSAENPLGTCHAIYVDRARGVFLGGSDGRRDGLAIGY</sequence>
<keyword evidence="6" id="KW-0865">Zymogen</keyword>
<dbReference type="InterPro" id="IPR029055">
    <property type="entry name" value="Ntn_hydrolases_N"/>
</dbReference>
<keyword evidence="8" id="KW-1185">Reference proteome</keyword>
<dbReference type="EC" id="2.3.2.2" evidence="6"/>
<dbReference type="GO" id="GO:0006751">
    <property type="term" value="P:glutathione catabolic process"/>
    <property type="evidence" value="ECO:0007669"/>
    <property type="project" value="UniProtKB-UniRule"/>
</dbReference>
<dbReference type="EC" id="3.4.19.13" evidence="6"/>
<dbReference type="PANTHER" id="PTHR43881">
    <property type="entry name" value="GAMMA-GLUTAMYLTRANSPEPTIDASE (AFU_ORTHOLOGUE AFUA_4G13580)"/>
    <property type="match status" value="1"/>
</dbReference>
<comment type="similarity">
    <text evidence="6">Belongs to the gamma-glutamyltransferase family.</text>
</comment>
<dbReference type="NCBIfam" id="TIGR00066">
    <property type="entry name" value="g_glut_trans"/>
    <property type="match status" value="1"/>
</dbReference>
<keyword evidence="6" id="KW-0317">Glutathione biosynthesis</keyword>
<dbReference type="GO" id="GO:0006750">
    <property type="term" value="P:glutathione biosynthetic process"/>
    <property type="evidence" value="ECO:0007669"/>
    <property type="project" value="UniProtKB-KW"/>
</dbReference>
<keyword evidence="6 7" id="KW-0012">Acyltransferase</keyword>
<dbReference type="Proteomes" id="UP000256838">
    <property type="component" value="Unassembled WGS sequence"/>
</dbReference>
<reference evidence="7 8" key="1">
    <citation type="submission" date="2018-08" db="EMBL/GenBank/DDBJ databases">
        <title>Paraburkholderia sp. DHOM06 isolated from forest soil.</title>
        <authorList>
            <person name="Gao Z.-H."/>
            <person name="Qiu L.-H."/>
        </authorList>
    </citation>
    <scope>NUCLEOTIDE SEQUENCE [LARGE SCALE GENOMIC DNA]</scope>
    <source>
        <strain evidence="7 8">DHOM06</strain>
    </source>
</reference>
<comment type="caution">
    <text evidence="7">The sequence shown here is derived from an EMBL/GenBank/DDBJ whole genome shotgun (WGS) entry which is preliminary data.</text>
</comment>
<dbReference type="GO" id="GO:0103068">
    <property type="term" value="F:leukotriene C4 gamma-glutamyl transferase activity"/>
    <property type="evidence" value="ECO:0007669"/>
    <property type="project" value="UniProtKB-EC"/>
</dbReference>
<dbReference type="Pfam" id="PF01019">
    <property type="entry name" value="G_glu_transpept"/>
    <property type="match status" value="1"/>
</dbReference>
<evidence type="ECO:0000256" key="2">
    <source>
        <dbReference type="ARBA" id="ARBA00001089"/>
    </source>
</evidence>
<dbReference type="InterPro" id="IPR043138">
    <property type="entry name" value="GGT_lsub"/>
</dbReference>
<dbReference type="SUPFAM" id="SSF56235">
    <property type="entry name" value="N-terminal nucleophile aminohydrolases (Ntn hydrolases)"/>
    <property type="match status" value="1"/>
</dbReference>
<comment type="catalytic activity">
    <reaction evidence="1 6">
        <text>an S-substituted glutathione + H2O = an S-substituted L-cysteinylglycine + L-glutamate</text>
        <dbReference type="Rhea" id="RHEA:59468"/>
        <dbReference type="ChEBI" id="CHEBI:15377"/>
        <dbReference type="ChEBI" id="CHEBI:29985"/>
        <dbReference type="ChEBI" id="CHEBI:90779"/>
        <dbReference type="ChEBI" id="CHEBI:143103"/>
        <dbReference type="EC" id="3.4.19.13"/>
    </reaction>
</comment>
<dbReference type="PANTHER" id="PTHR43881:SF1">
    <property type="entry name" value="GAMMA-GLUTAMYLTRANSPEPTIDASE (AFU_ORTHOLOGUE AFUA_4G13580)"/>
    <property type="match status" value="1"/>
</dbReference>
<dbReference type="InterPro" id="IPR000101">
    <property type="entry name" value="GGT_peptidase"/>
</dbReference>
<keyword evidence="6 7" id="KW-0808">Transferase</keyword>
<comment type="catalytic activity">
    <reaction evidence="2 6">
        <text>glutathione + H2O = L-cysteinylglycine + L-glutamate</text>
        <dbReference type="Rhea" id="RHEA:28807"/>
        <dbReference type="ChEBI" id="CHEBI:15377"/>
        <dbReference type="ChEBI" id="CHEBI:29985"/>
        <dbReference type="ChEBI" id="CHEBI:57925"/>
        <dbReference type="ChEBI" id="CHEBI:61694"/>
        <dbReference type="EC" id="3.4.19.13"/>
    </reaction>
</comment>
<dbReference type="PRINTS" id="PR01210">
    <property type="entry name" value="GGTRANSPTASE"/>
</dbReference>
<dbReference type="Gene3D" id="1.10.246.130">
    <property type="match status" value="1"/>
</dbReference>
<evidence type="ECO:0000313" key="7">
    <source>
        <dbReference type="EMBL" id="RDV00456.1"/>
    </source>
</evidence>
<dbReference type="RefSeq" id="WP_115531724.1">
    <property type="nucleotide sequence ID" value="NZ_QRGA01000001.1"/>
</dbReference>
<dbReference type="InterPro" id="IPR052896">
    <property type="entry name" value="GGT-like_enzyme"/>
</dbReference>
<organism evidence="7 8">
    <name type="scientific">Trinickia dinghuensis</name>
    <dbReference type="NCBI Taxonomy" id="2291023"/>
    <lineage>
        <taxon>Bacteria</taxon>
        <taxon>Pseudomonadati</taxon>
        <taxon>Pseudomonadota</taxon>
        <taxon>Betaproteobacteria</taxon>
        <taxon>Burkholderiales</taxon>
        <taxon>Burkholderiaceae</taxon>
        <taxon>Trinickia</taxon>
    </lineage>
</organism>
<accession>A0A3D8K6C8</accession>
<name>A0A3D8K6C8_9BURK</name>
<evidence type="ECO:0000256" key="6">
    <source>
        <dbReference type="RuleBase" id="RU368036"/>
    </source>
</evidence>
<comment type="catalytic activity">
    <reaction evidence="3 6">
        <text>an N-terminal (5-L-glutamyl)-[peptide] + an alpha-amino acid = 5-L-glutamyl amino acid + an N-terminal L-alpha-aminoacyl-[peptide]</text>
        <dbReference type="Rhea" id="RHEA:23904"/>
        <dbReference type="Rhea" id="RHEA-COMP:9780"/>
        <dbReference type="Rhea" id="RHEA-COMP:9795"/>
        <dbReference type="ChEBI" id="CHEBI:77644"/>
        <dbReference type="ChEBI" id="CHEBI:78597"/>
        <dbReference type="ChEBI" id="CHEBI:78599"/>
        <dbReference type="ChEBI" id="CHEBI:78608"/>
        <dbReference type="EC" id="2.3.2.2"/>
    </reaction>
</comment>
<dbReference type="Gene3D" id="3.60.20.40">
    <property type="match status" value="1"/>
</dbReference>
<protein>
    <recommendedName>
        <fullName evidence="6">Glutathione hydrolase proenzyme</fullName>
        <ecNumber evidence="6">2.3.2.2</ecNumber>
        <ecNumber evidence="6">3.4.19.13</ecNumber>
    </recommendedName>
    <component>
        <recommendedName>
            <fullName evidence="6">Glutathione hydrolase large chain</fullName>
        </recommendedName>
    </component>
    <component>
        <recommendedName>
            <fullName evidence="6">Glutathione hydrolase small chain</fullName>
        </recommendedName>
    </component>
</protein>
<dbReference type="EMBL" id="QRGA01000001">
    <property type="protein sequence ID" value="RDV00456.1"/>
    <property type="molecule type" value="Genomic_DNA"/>
</dbReference>
<dbReference type="AlphaFoldDB" id="A0A3D8K6C8"/>
<evidence type="ECO:0000256" key="3">
    <source>
        <dbReference type="ARBA" id="ARBA00047417"/>
    </source>
</evidence>
<evidence type="ECO:0000256" key="4">
    <source>
        <dbReference type="PIRSR" id="PIRSR600101-1"/>
    </source>
</evidence>
<evidence type="ECO:0000256" key="5">
    <source>
        <dbReference type="PIRSR" id="PIRSR600101-2"/>
    </source>
</evidence>
<dbReference type="OrthoDB" id="5297205at2"/>
<dbReference type="UniPathway" id="UPA00204"/>
<gene>
    <name evidence="7" type="primary">ggt</name>
    <name evidence="7" type="ORF">DWV00_01300</name>
</gene>
<proteinExistence type="inferred from homology"/>
<evidence type="ECO:0000256" key="1">
    <source>
        <dbReference type="ARBA" id="ARBA00001049"/>
    </source>
</evidence>
<dbReference type="GO" id="GO:0036374">
    <property type="term" value="F:glutathione hydrolase activity"/>
    <property type="evidence" value="ECO:0007669"/>
    <property type="project" value="UniProtKB-UniRule"/>
</dbReference>
<dbReference type="InterPro" id="IPR043137">
    <property type="entry name" value="GGT_ssub_C"/>
</dbReference>
<feature type="active site" description="Nucleophile" evidence="4">
    <location>
        <position position="350"/>
    </location>
</feature>